<name>A0A078HRD0_BRANA</name>
<dbReference type="EMBL" id="LK032467">
    <property type="protein sequence ID" value="CDY40261.1"/>
    <property type="molecule type" value="Genomic_DNA"/>
</dbReference>
<dbReference type="AlphaFoldDB" id="A0A078HRD0"/>
<evidence type="ECO:0000313" key="2">
    <source>
        <dbReference type="Proteomes" id="UP000028999"/>
    </source>
</evidence>
<gene>
    <name evidence="1" type="primary">BnaA07g09390D</name>
    <name evidence="1" type="ORF">GSBRNA2T00069417001</name>
</gene>
<dbReference type="Gramene" id="CDY40261">
    <property type="protein sequence ID" value="CDY40261"/>
    <property type="gene ID" value="GSBRNA2T00069417001"/>
</dbReference>
<accession>A0A078HRD0</accession>
<proteinExistence type="predicted"/>
<protein>
    <submittedName>
        <fullName evidence="1">BnaA07g09390D protein</fullName>
    </submittedName>
</protein>
<dbReference type="Proteomes" id="UP000028999">
    <property type="component" value="Unassembled WGS sequence"/>
</dbReference>
<sequence length="25" mass="3033">MTQFSGSNTDNYFFIYPQPILRTEY</sequence>
<organism evidence="1 2">
    <name type="scientific">Brassica napus</name>
    <name type="common">Rape</name>
    <dbReference type="NCBI Taxonomy" id="3708"/>
    <lineage>
        <taxon>Eukaryota</taxon>
        <taxon>Viridiplantae</taxon>
        <taxon>Streptophyta</taxon>
        <taxon>Embryophyta</taxon>
        <taxon>Tracheophyta</taxon>
        <taxon>Spermatophyta</taxon>
        <taxon>Magnoliopsida</taxon>
        <taxon>eudicotyledons</taxon>
        <taxon>Gunneridae</taxon>
        <taxon>Pentapetalae</taxon>
        <taxon>rosids</taxon>
        <taxon>malvids</taxon>
        <taxon>Brassicales</taxon>
        <taxon>Brassicaceae</taxon>
        <taxon>Brassiceae</taxon>
        <taxon>Brassica</taxon>
    </lineage>
</organism>
<evidence type="ECO:0000313" key="1">
    <source>
        <dbReference type="EMBL" id="CDY40261.1"/>
    </source>
</evidence>
<reference evidence="1 2" key="1">
    <citation type="journal article" date="2014" name="Science">
        <title>Plant genetics. Early allopolyploid evolution in the post-Neolithic Brassica napus oilseed genome.</title>
        <authorList>
            <person name="Chalhoub B."/>
            <person name="Denoeud F."/>
            <person name="Liu S."/>
            <person name="Parkin I.A."/>
            <person name="Tang H."/>
            <person name="Wang X."/>
            <person name="Chiquet J."/>
            <person name="Belcram H."/>
            <person name="Tong C."/>
            <person name="Samans B."/>
            <person name="Correa M."/>
            <person name="Da Silva C."/>
            <person name="Just J."/>
            <person name="Falentin C."/>
            <person name="Koh C.S."/>
            <person name="Le Clainche I."/>
            <person name="Bernard M."/>
            <person name="Bento P."/>
            <person name="Noel B."/>
            <person name="Labadie K."/>
            <person name="Alberti A."/>
            <person name="Charles M."/>
            <person name="Arnaud D."/>
            <person name="Guo H."/>
            <person name="Daviaud C."/>
            <person name="Alamery S."/>
            <person name="Jabbari K."/>
            <person name="Zhao M."/>
            <person name="Edger P.P."/>
            <person name="Chelaifa H."/>
            <person name="Tack D."/>
            <person name="Lassalle G."/>
            <person name="Mestiri I."/>
            <person name="Schnel N."/>
            <person name="Le Paslier M.C."/>
            <person name="Fan G."/>
            <person name="Renault V."/>
            <person name="Bayer P.E."/>
            <person name="Golicz A.A."/>
            <person name="Manoli S."/>
            <person name="Lee T.H."/>
            <person name="Thi V.H."/>
            <person name="Chalabi S."/>
            <person name="Hu Q."/>
            <person name="Fan C."/>
            <person name="Tollenaere R."/>
            <person name="Lu Y."/>
            <person name="Battail C."/>
            <person name="Shen J."/>
            <person name="Sidebottom C.H."/>
            <person name="Wang X."/>
            <person name="Canaguier A."/>
            <person name="Chauveau A."/>
            <person name="Berard A."/>
            <person name="Deniot G."/>
            <person name="Guan M."/>
            <person name="Liu Z."/>
            <person name="Sun F."/>
            <person name="Lim Y.P."/>
            <person name="Lyons E."/>
            <person name="Town C.D."/>
            <person name="Bancroft I."/>
            <person name="Wang X."/>
            <person name="Meng J."/>
            <person name="Ma J."/>
            <person name="Pires J.C."/>
            <person name="King G.J."/>
            <person name="Brunel D."/>
            <person name="Delourme R."/>
            <person name="Renard M."/>
            <person name="Aury J.M."/>
            <person name="Adams K.L."/>
            <person name="Batley J."/>
            <person name="Snowdon R.J."/>
            <person name="Tost J."/>
            <person name="Edwards D."/>
            <person name="Zhou Y."/>
            <person name="Hua W."/>
            <person name="Sharpe A.G."/>
            <person name="Paterson A.H."/>
            <person name="Guan C."/>
            <person name="Wincker P."/>
        </authorList>
    </citation>
    <scope>NUCLEOTIDE SEQUENCE [LARGE SCALE GENOMIC DNA]</scope>
    <source>
        <strain evidence="2">cv. Darmor-bzh</strain>
    </source>
</reference>
<dbReference type="PaxDb" id="3708-A0A078HRD0"/>
<keyword evidence="2" id="KW-1185">Reference proteome</keyword>